<dbReference type="RefSeq" id="WP_110036236.1">
    <property type="nucleotide sequence ID" value="NZ_QGTL01000002.1"/>
</dbReference>
<dbReference type="InterPro" id="IPR052735">
    <property type="entry name" value="NAD_biosynth-regulator"/>
</dbReference>
<dbReference type="Proteomes" id="UP000246410">
    <property type="component" value="Unassembled WGS sequence"/>
</dbReference>
<proteinExistence type="predicted"/>
<dbReference type="Gene3D" id="3.40.50.300">
    <property type="entry name" value="P-loop containing nucleotide triphosphate hydrolases"/>
    <property type="match status" value="1"/>
</dbReference>
<dbReference type="GO" id="GO:0016779">
    <property type="term" value="F:nucleotidyltransferase activity"/>
    <property type="evidence" value="ECO:0007669"/>
    <property type="project" value="UniProtKB-KW"/>
</dbReference>
<evidence type="ECO:0000259" key="1">
    <source>
        <dbReference type="Pfam" id="PF13521"/>
    </source>
</evidence>
<feature type="domain" description="NadR/Ttd14 AAA" evidence="1">
    <location>
        <begin position="158"/>
        <end position="321"/>
    </location>
</feature>
<accession>A0A317NUH5</accession>
<organism evidence="2 3">
    <name type="scientific">Nocardia neocaledoniensis</name>
    <dbReference type="NCBI Taxonomy" id="236511"/>
    <lineage>
        <taxon>Bacteria</taxon>
        <taxon>Bacillati</taxon>
        <taxon>Actinomycetota</taxon>
        <taxon>Actinomycetes</taxon>
        <taxon>Mycobacteriales</taxon>
        <taxon>Nocardiaceae</taxon>
        <taxon>Nocardia</taxon>
    </lineage>
</organism>
<dbReference type="NCBIfam" id="TIGR00125">
    <property type="entry name" value="cyt_tran_rel"/>
    <property type="match status" value="1"/>
</dbReference>
<evidence type="ECO:0000313" key="3">
    <source>
        <dbReference type="Proteomes" id="UP000246410"/>
    </source>
</evidence>
<dbReference type="SUPFAM" id="SSF52374">
    <property type="entry name" value="Nucleotidylyl transferase"/>
    <property type="match status" value="1"/>
</dbReference>
<evidence type="ECO:0000313" key="2">
    <source>
        <dbReference type="EMBL" id="PWV79036.1"/>
    </source>
</evidence>
<keyword evidence="2" id="KW-0808">Transferase</keyword>
<keyword evidence="3" id="KW-1185">Reference proteome</keyword>
<keyword evidence="2" id="KW-0548">Nucleotidyltransferase</keyword>
<dbReference type="PANTHER" id="PTHR37512">
    <property type="entry name" value="TRIFUNCTIONAL NAD BIOSYNTHESIS/REGULATOR PROTEIN NADR"/>
    <property type="match status" value="1"/>
</dbReference>
<dbReference type="Gene3D" id="3.40.50.620">
    <property type="entry name" value="HUPs"/>
    <property type="match status" value="1"/>
</dbReference>
<protein>
    <submittedName>
        <fullName evidence="2">NadR type nicotinamide-nucleotide adenylyltransferase</fullName>
    </submittedName>
</protein>
<dbReference type="InterPro" id="IPR038727">
    <property type="entry name" value="NadR/Ttd14_AAA_dom"/>
</dbReference>
<dbReference type="SUPFAM" id="SSF52540">
    <property type="entry name" value="P-loop containing nucleoside triphosphate hydrolases"/>
    <property type="match status" value="1"/>
</dbReference>
<sequence length="347" mass="38285">MSWYGHGLVLGKFYPPHPGHHHLVRTAAARCDRLTVLVCASSVESIPLADRVDWMREVHAEKHIHVVGTVDDIPMDLTDPDVWDAHMAVFRAAVPEAVDAVFTSEVYGPELGRRFGADAIDVDSARTRYPVSATAVRADPAAEWRYLAAPVRAALARRVVVLGAESTGTTTLANALAEHYGARYVPEYGREYSARKLAALGPGAHWSQVEFASAEFPRIAARQQAIEDLAARDGGPVLVCDTDAFATSIWHERYLGYAHPGLAADARQHLWLLTDHVGVPFEDDGLRDGEHLRPWMTQRFRDELARTGRRFVVLSGPHRRRLADAVAAVDDLLGEGWGFADPLPEKR</sequence>
<dbReference type="PANTHER" id="PTHR37512:SF1">
    <property type="entry name" value="NADR_TTD14 AAA DOMAIN-CONTAINING PROTEIN"/>
    <property type="match status" value="1"/>
</dbReference>
<reference evidence="2 3" key="1">
    <citation type="submission" date="2018-05" db="EMBL/GenBank/DDBJ databases">
        <title>Genomic Encyclopedia of Type Strains, Phase IV (KMG-IV): sequencing the most valuable type-strain genomes for metagenomic binning, comparative biology and taxonomic classification.</title>
        <authorList>
            <person name="Goeker M."/>
        </authorList>
    </citation>
    <scope>NUCLEOTIDE SEQUENCE [LARGE SCALE GENOMIC DNA]</scope>
    <source>
        <strain evidence="2 3">DSM 44717</strain>
    </source>
</reference>
<dbReference type="Pfam" id="PF13521">
    <property type="entry name" value="AAA_28"/>
    <property type="match status" value="1"/>
</dbReference>
<dbReference type="EMBL" id="QGTL01000002">
    <property type="protein sequence ID" value="PWV79036.1"/>
    <property type="molecule type" value="Genomic_DNA"/>
</dbReference>
<dbReference type="AlphaFoldDB" id="A0A317NUH5"/>
<comment type="caution">
    <text evidence="2">The sequence shown here is derived from an EMBL/GenBank/DDBJ whole genome shotgun (WGS) entry which is preliminary data.</text>
</comment>
<dbReference type="InterPro" id="IPR027417">
    <property type="entry name" value="P-loop_NTPase"/>
</dbReference>
<dbReference type="InterPro" id="IPR014729">
    <property type="entry name" value="Rossmann-like_a/b/a_fold"/>
</dbReference>
<name>A0A317NUH5_9NOCA</name>
<gene>
    <name evidence="2" type="ORF">DFR69_10294</name>
</gene>
<dbReference type="InterPro" id="IPR004821">
    <property type="entry name" value="Cyt_trans-like"/>
</dbReference>